<feature type="region of interest" description="Disordered" evidence="11">
    <location>
        <begin position="972"/>
        <end position="998"/>
    </location>
</feature>
<evidence type="ECO:0000313" key="16">
    <source>
        <dbReference type="Proteomes" id="UP000078512"/>
    </source>
</evidence>
<dbReference type="InterPro" id="IPR050344">
    <property type="entry name" value="Peptidase_M1_aminopeptidases"/>
</dbReference>
<dbReference type="GO" id="GO:0008270">
    <property type="term" value="F:zinc ion binding"/>
    <property type="evidence" value="ECO:0007669"/>
    <property type="project" value="InterPro"/>
</dbReference>
<evidence type="ECO:0000256" key="6">
    <source>
        <dbReference type="ARBA" id="ARBA00022833"/>
    </source>
</evidence>
<keyword evidence="2" id="KW-0031">Aminopeptidase</keyword>
<feature type="active site" description="Proton acceptor" evidence="8">
    <location>
        <position position="306"/>
    </location>
</feature>
<dbReference type="InterPro" id="IPR034016">
    <property type="entry name" value="M1_APN-typ"/>
</dbReference>
<reference evidence="15 16" key="1">
    <citation type="submission" date="2016-05" db="EMBL/GenBank/DDBJ databases">
        <title>Genome sequencing reveals origins of a unique bacterial endosymbiosis in the earliest lineages of terrestrial Fungi.</title>
        <authorList>
            <consortium name="DOE Joint Genome Institute"/>
            <person name="Uehling J."/>
            <person name="Gryganskyi A."/>
            <person name="Hameed K."/>
            <person name="Tschaplinski T."/>
            <person name="Misztal P."/>
            <person name="Wu S."/>
            <person name="Desiro A."/>
            <person name="Vande Pol N."/>
            <person name="Du Z.-Y."/>
            <person name="Zienkiewicz A."/>
            <person name="Zienkiewicz K."/>
            <person name="Morin E."/>
            <person name="Tisserant E."/>
            <person name="Splivallo R."/>
            <person name="Hainaut M."/>
            <person name="Henrissat B."/>
            <person name="Ohm R."/>
            <person name="Kuo A."/>
            <person name="Yan J."/>
            <person name="Lipzen A."/>
            <person name="Nolan M."/>
            <person name="Labutti K."/>
            <person name="Barry K."/>
            <person name="Goldstein A."/>
            <person name="Labbe J."/>
            <person name="Schadt C."/>
            <person name="Tuskan G."/>
            <person name="Grigoriev I."/>
            <person name="Martin F."/>
            <person name="Vilgalys R."/>
            <person name="Bonito G."/>
        </authorList>
    </citation>
    <scope>NUCLEOTIDE SEQUENCE [LARGE SCALE GENOMIC DNA]</scope>
    <source>
        <strain evidence="15 16">AG-77</strain>
    </source>
</reference>
<keyword evidence="3" id="KW-0645">Protease</keyword>
<dbReference type="CDD" id="cd09601">
    <property type="entry name" value="M1_APN-Q_like"/>
    <property type="match status" value="1"/>
</dbReference>
<evidence type="ECO:0000259" key="14">
    <source>
        <dbReference type="Pfam" id="PF17900"/>
    </source>
</evidence>
<evidence type="ECO:0000256" key="3">
    <source>
        <dbReference type="ARBA" id="ARBA00022670"/>
    </source>
</evidence>
<dbReference type="Pfam" id="PF01433">
    <property type="entry name" value="Peptidase_M1"/>
    <property type="match status" value="1"/>
</dbReference>
<evidence type="ECO:0000256" key="2">
    <source>
        <dbReference type="ARBA" id="ARBA00022438"/>
    </source>
</evidence>
<evidence type="ECO:0000259" key="12">
    <source>
        <dbReference type="Pfam" id="PF01433"/>
    </source>
</evidence>
<dbReference type="GO" id="GO:0016020">
    <property type="term" value="C:membrane"/>
    <property type="evidence" value="ECO:0007669"/>
    <property type="project" value="TreeGrafter"/>
</dbReference>
<gene>
    <name evidence="15" type="ORF">K457DRAFT_16523</name>
</gene>
<evidence type="ECO:0000313" key="15">
    <source>
        <dbReference type="EMBL" id="OAQ32073.1"/>
    </source>
</evidence>
<dbReference type="FunFam" id="2.60.40.1730:FF:000002">
    <property type="entry name" value="Aminopeptidase"/>
    <property type="match status" value="1"/>
</dbReference>
<organism evidence="15 16">
    <name type="scientific">Linnemannia elongata AG-77</name>
    <dbReference type="NCBI Taxonomy" id="1314771"/>
    <lineage>
        <taxon>Eukaryota</taxon>
        <taxon>Fungi</taxon>
        <taxon>Fungi incertae sedis</taxon>
        <taxon>Mucoromycota</taxon>
        <taxon>Mortierellomycotina</taxon>
        <taxon>Mortierellomycetes</taxon>
        <taxon>Mortierellales</taxon>
        <taxon>Mortierellaceae</taxon>
        <taxon>Linnemannia</taxon>
    </lineage>
</organism>
<feature type="compositionally biased region" description="Basic residues" evidence="11">
    <location>
        <begin position="975"/>
        <end position="998"/>
    </location>
</feature>
<dbReference type="Gene3D" id="1.25.50.20">
    <property type="match status" value="1"/>
</dbReference>
<protein>
    <recommendedName>
        <fullName evidence="17">Aminopeptidase</fullName>
    </recommendedName>
</protein>
<dbReference type="GO" id="GO:0042277">
    <property type="term" value="F:peptide binding"/>
    <property type="evidence" value="ECO:0007669"/>
    <property type="project" value="TreeGrafter"/>
</dbReference>
<feature type="domain" description="Peptidase M1 membrane alanine aminopeptidase" evidence="12">
    <location>
        <begin position="234"/>
        <end position="449"/>
    </location>
</feature>
<evidence type="ECO:0000256" key="8">
    <source>
        <dbReference type="PIRSR" id="PIRSR634016-1"/>
    </source>
</evidence>
<feature type="binding site" evidence="9">
    <location>
        <position position="328"/>
    </location>
    <ligand>
        <name>Zn(2+)</name>
        <dbReference type="ChEBI" id="CHEBI:29105"/>
        <note>catalytic</note>
    </ligand>
</feature>
<dbReference type="InterPro" id="IPR045357">
    <property type="entry name" value="Aminopeptidase_N-like_N"/>
</dbReference>
<dbReference type="Gene3D" id="2.60.40.1910">
    <property type="match status" value="1"/>
</dbReference>
<comment type="cofactor">
    <cofactor evidence="9">
        <name>Zn(2+)</name>
        <dbReference type="ChEBI" id="CHEBI:29105"/>
    </cofactor>
    <text evidence="9">Binds 1 zinc ion per subunit.</text>
</comment>
<dbReference type="EMBL" id="KV442026">
    <property type="protein sequence ID" value="OAQ32073.1"/>
    <property type="molecule type" value="Genomic_DNA"/>
</dbReference>
<dbReference type="AlphaFoldDB" id="A0A197K4G4"/>
<dbReference type="STRING" id="1314771.A0A197K4G4"/>
<keyword evidence="4 9" id="KW-0479">Metal-binding</keyword>
<dbReference type="PANTHER" id="PTHR11533:SF174">
    <property type="entry name" value="PUROMYCIN-SENSITIVE AMINOPEPTIDASE-RELATED"/>
    <property type="match status" value="1"/>
</dbReference>
<dbReference type="Pfam" id="PF17900">
    <property type="entry name" value="Peptidase_M1_N"/>
    <property type="match status" value="1"/>
</dbReference>
<dbReference type="Gene3D" id="2.60.40.1730">
    <property type="entry name" value="tricorn interacting facor f3 domain"/>
    <property type="match status" value="1"/>
</dbReference>
<evidence type="ECO:0008006" key="17">
    <source>
        <dbReference type="Google" id="ProtNLM"/>
    </source>
</evidence>
<dbReference type="SUPFAM" id="SSF55486">
    <property type="entry name" value="Metalloproteases ('zincins'), catalytic domain"/>
    <property type="match status" value="1"/>
</dbReference>
<dbReference type="InterPro" id="IPR027268">
    <property type="entry name" value="Peptidase_M4/M1_CTD_sf"/>
</dbReference>
<evidence type="ECO:0000259" key="13">
    <source>
        <dbReference type="Pfam" id="PF11838"/>
    </source>
</evidence>
<evidence type="ECO:0000256" key="4">
    <source>
        <dbReference type="ARBA" id="ARBA00022723"/>
    </source>
</evidence>
<keyword evidence="7" id="KW-0482">Metalloprotease</keyword>
<dbReference type="OrthoDB" id="10031169at2759"/>
<dbReference type="PANTHER" id="PTHR11533">
    <property type="entry name" value="PROTEASE M1 ZINC METALLOPROTEASE"/>
    <property type="match status" value="1"/>
</dbReference>
<dbReference type="FunFam" id="1.25.50.20:FF:000002">
    <property type="entry name" value="Aminopeptidase"/>
    <property type="match status" value="1"/>
</dbReference>
<sequence>MTVERSIIPIHYNLKIVPCPITFSFLGECSIEVCIAEPTYGIIINAKELNIQKATARDHLTNYSVTATSVSYHVEDESITLEFPEMLHIGTSWILEIAYIGLINDKLSGFYRSVYTDANNNVHQMTTTQFQSTHARRAFPCWDEPSVKATFTLTLVVPQGVTCLSNMSVDATVNLDDGMQEVTFLKTPIMATYLLAWMIGDLEYIEAYTTGDFSGEPVCCRLYAPIGLATHGQYSLDLAVKSVEYFSQLFDIPYPLPKLDLVAVPDFSPGAMENWGLITFRTHAVLLDEHSTNDRQREIAVTVIHEISHQWFGNLVTMDWWSDLWLFEGFATHLAYIVVDELFPAWDVWSEFVTRVQHVLKQDALRTSHPVEVGVANPSEITQIFDEVSYMKGASVLRMLSGWLGEEQLLKGIRKFMMRYMWGNANTDDLWMTLAEECQADVPEFMRRWTRQTGIDESTIMVRQSLFLSTGDIREDEDDFIWPVPLALATAEDPTPKNIMMTTKELILKVDTTRWYKFNMGQSGFYRVSYPPRALDFLGQTLKNGEEAETLKTADRVGLLTDSAALVAAGVSPTSSFLTLLKYFEDEENNLVWAEISLRLQELVAVWLEQPTPVVNAIREVQRRLFKNIVKRLGWAYPEGEDPAIGNLRALAIRFAGRAGDPEIVAEARRRFVIFMANRDTSAIPPDLLFPVFEIVLKTTTGLEEYEAILAFYRETYSPGEKVVALTVLGYGNSPEMIQRTLAFAMSEEVRNADILSALATLRSSVMGRAELWNFMRQHWDVLYERHFDDLRFVEYFILFSIGMFSSVEKYQEVQDFFVNKDTSQCDRILANCLEGIRTRILWLERDREDVEVWLKTNGYLAATALEKVEVGGSGGSGLTAIAAEENGQFDHHPFSRRTSSLHVRHDLQLSLAGLGRSRSGSSVDDGLSPATNDTRHSVPSATSSCSSSPPAVYLEHPEHQHLNHMYHTHEHQHHDHQHHQHHEHGQEHRHRQHHHEHIQHSFYQQQEQHARSQVYLNESAARLIDERFQLSQQPEQLQLNGAVLPETTAAVPGVVMNDLMVVSVAANVATATAAAAAMGVVPPRATTLEGEMEMLRLGGEGDY</sequence>
<evidence type="ECO:0000256" key="10">
    <source>
        <dbReference type="PIRSR" id="PIRSR634016-4"/>
    </source>
</evidence>
<evidence type="ECO:0000256" key="5">
    <source>
        <dbReference type="ARBA" id="ARBA00022801"/>
    </source>
</evidence>
<dbReference type="FunFam" id="1.10.390.10:FF:000001">
    <property type="entry name" value="Aminopeptidase"/>
    <property type="match status" value="1"/>
</dbReference>
<dbReference type="InterPro" id="IPR001930">
    <property type="entry name" value="Peptidase_M1"/>
</dbReference>
<dbReference type="GO" id="GO:0005615">
    <property type="term" value="C:extracellular space"/>
    <property type="evidence" value="ECO:0007669"/>
    <property type="project" value="TreeGrafter"/>
</dbReference>
<comment type="similarity">
    <text evidence="1">Belongs to the peptidase M1 family.</text>
</comment>
<dbReference type="GO" id="GO:0043171">
    <property type="term" value="P:peptide catabolic process"/>
    <property type="evidence" value="ECO:0007669"/>
    <property type="project" value="TreeGrafter"/>
</dbReference>
<evidence type="ECO:0000256" key="11">
    <source>
        <dbReference type="SAM" id="MobiDB-lite"/>
    </source>
</evidence>
<evidence type="ECO:0000256" key="9">
    <source>
        <dbReference type="PIRSR" id="PIRSR634016-3"/>
    </source>
</evidence>
<feature type="domain" description="Aminopeptidase N-like N-terminal" evidence="14">
    <location>
        <begin position="9"/>
        <end position="194"/>
    </location>
</feature>
<dbReference type="InterPro" id="IPR024571">
    <property type="entry name" value="ERAP1-like_C_dom"/>
</dbReference>
<dbReference type="InterPro" id="IPR042097">
    <property type="entry name" value="Aminopeptidase_N-like_N_sf"/>
</dbReference>
<keyword evidence="5" id="KW-0378">Hydrolase</keyword>
<feature type="domain" description="ERAP1-like C-terminal" evidence="13">
    <location>
        <begin position="515"/>
        <end position="838"/>
    </location>
</feature>
<feature type="compositionally biased region" description="Low complexity" evidence="11">
    <location>
        <begin position="938"/>
        <end position="953"/>
    </location>
</feature>
<feature type="compositionally biased region" description="Low complexity" evidence="11">
    <location>
        <begin position="913"/>
        <end position="929"/>
    </location>
</feature>
<name>A0A197K4G4_9FUNG</name>
<dbReference type="GO" id="GO:0070006">
    <property type="term" value="F:metalloaminopeptidase activity"/>
    <property type="evidence" value="ECO:0007669"/>
    <property type="project" value="TreeGrafter"/>
</dbReference>
<dbReference type="Gene3D" id="1.10.390.10">
    <property type="entry name" value="Neutral Protease Domain 2"/>
    <property type="match status" value="1"/>
</dbReference>
<feature type="binding site" evidence="9">
    <location>
        <position position="309"/>
    </location>
    <ligand>
        <name>Zn(2+)</name>
        <dbReference type="ChEBI" id="CHEBI:29105"/>
        <note>catalytic</note>
    </ligand>
</feature>
<dbReference type="GO" id="GO:0006508">
    <property type="term" value="P:proteolysis"/>
    <property type="evidence" value="ECO:0007669"/>
    <property type="project" value="UniProtKB-KW"/>
</dbReference>
<keyword evidence="16" id="KW-1185">Reference proteome</keyword>
<feature type="binding site" evidence="9">
    <location>
        <position position="305"/>
    </location>
    <ligand>
        <name>Zn(2+)</name>
        <dbReference type="ChEBI" id="CHEBI:29105"/>
        <note>catalytic</note>
    </ligand>
</feature>
<dbReference type="Pfam" id="PF11838">
    <property type="entry name" value="ERAP1_C"/>
    <property type="match status" value="1"/>
</dbReference>
<dbReference type="GO" id="GO:0005737">
    <property type="term" value="C:cytoplasm"/>
    <property type="evidence" value="ECO:0007669"/>
    <property type="project" value="TreeGrafter"/>
</dbReference>
<dbReference type="PRINTS" id="PR00756">
    <property type="entry name" value="ALADIPTASE"/>
</dbReference>
<evidence type="ECO:0000256" key="7">
    <source>
        <dbReference type="ARBA" id="ARBA00023049"/>
    </source>
</evidence>
<dbReference type="InterPro" id="IPR014782">
    <property type="entry name" value="Peptidase_M1_dom"/>
</dbReference>
<dbReference type="Proteomes" id="UP000078512">
    <property type="component" value="Unassembled WGS sequence"/>
</dbReference>
<feature type="site" description="Transition state stabilizer" evidence="10">
    <location>
        <position position="390"/>
    </location>
</feature>
<keyword evidence="6 9" id="KW-0862">Zinc</keyword>
<accession>A0A197K4G4</accession>
<evidence type="ECO:0000256" key="1">
    <source>
        <dbReference type="ARBA" id="ARBA00010136"/>
    </source>
</evidence>
<dbReference type="SUPFAM" id="SSF63737">
    <property type="entry name" value="Leukotriene A4 hydrolase N-terminal domain"/>
    <property type="match status" value="1"/>
</dbReference>
<feature type="region of interest" description="Disordered" evidence="11">
    <location>
        <begin position="913"/>
        <end position="953"/>
    </location>
</feature>
<proteinExistence type="inferred from homology"/>